<reference evidence="2" key="2">
    <citation type="submission" date="2021-04" db="EMBL/GenBank/DDBJ databases">
        <authorList>
            <person name="Dong X."/>
        </authorList>
    </citation>
    <scope>NUCLEOTIDE SEQUENCE</scope>
    <source>
        <strain evidence="2">ZWT</strain>
    </source>
</reference>
<keyword evidence="3" id="KW-1185">Reference proteome</keyword>
<dbReference type="EMBL" id="JAGSOJ010000003">
    <property type="protein sequence ID" value="MCM1991295.1"/>
    <property type="molecule type" value="Genomic_DNA"/>
</dbReference>
<protein>
    <submittedName>
        <fullName evidence="2">ImmA/IrrE family metallo-endopeptidase</fullName>
    </submittedName>
</protein>
<reference evidence="2" key="1">
    <citation type="journal article" date="2021" name="mSystems">
        <title>Bacteria and Archaea Synergistically Convert Glycine Betaine to Biogenic Methane in the Formosa Cold Seep of the South China Sea.</title>
        <authorList>
            <person name="Li L."/>
            <person name="Zhang W."/>
            <person name="Zhang S."/>
            <person name="Song L."/>
            <person name="Sun Q."/>
            <person name="Zhang H."/>
            <person name="Xiang H."/>
            <person name="Dong X."/>
        </authorList>
    </citation>
    <scope>NUCLEOTIDE SEQUENCE</scope>
    <source>
        <strain evidence="2">ZWT</strain>
    </source>
</reference>
<dbReference type="InterPro" id="IPR010359">
    <property type="entry name" value="IrrE_HExxH"/>
</dbReference>
<accession>A0A9J6P3N9</accession>
<gene>
    <name evidence="2" type="ORF">KDK92_16290</name>
</gene>
<dbReference type="AlphaFoldDB" id="A0A9J6P3N9"/>
<name>A0A9J6P3N9_9CLOT</name>
<feature type="domain" description="IrrE N-terminal-like" evidence="1">
    <location>
        <begin position="24"/>
        <end position="83"/>
    </location>
</feature>
<evidence type="ECO:0000259" key="1">
    <source>
        <dbReference type="Pfam" id="PF06114"/>
    </source>
</evidence>
<organism evidence="2 3">
    <name type="scientific">Oceanirhabdus seepicola</name>
    <dbReference type="NCBI Taxonomy" id="2828781"/>
    <lineage>
        <taxon>Bacteria</taxon>
        <taxon>Bacillati</taxon>
        <taxon>Bacillota</taxon>
        <taxon>Clostridia</taxon>
        <taxon>Eubacteriales</taxon>
        <taxon>Clostridiaceae</taxon>
        <taxon>Oceanirhabdus</taxon>
    </lineage>
</organism>
<evidence type="ECO:0000313" key="2">
    <source>
        <dbReference type="EMBL" id="MCM1991295.1"/>
    </source>
</evidence>
<evidence type="ECO:0000313" key="3">
    <source>
        <dbReference type="Proteomes" id="UP001056429"/>
    </source>
</evidence>
<proteinExistence type="predicted"/>
<comment type="caution">
    <text evidence="2">The sequence shown here is derived from an EMBL/GenBank/DDBJ whole genome shotgun (WGS) entry which is preliminary data.</text>
</comment>
<sequence length="98" mass="12018">MEYIKEMVDKYKRLFKSTDPFYIAEELNCIIIETPMHKDTRGFYQYFQRNKIIYINKNMLDEEKRVVCAHELGHAILHTHDNLYFIKNYTLFEKTNMK</sequence>
<dbReference type="Pfam" id="PF06114">
    <property type="entry name" value="Peptidase_M78"/>
    <property type="match status" value="1"/>
</dbReference>
<dbReference type="Proteomes" id="UP001056429">
    <property type="component" value="Unassembled WGS sequence"/>
</dbReference>
<dbReference type="Gene3D" id="1.10.10.2910">
    <property type="match status" value="1"/>
</dbReference>
<dbReference type="RefSeq" id="WP_250860401.1">
    <property type="nucleotide sequence ID" value="NZ_JAGSOJ010000003.1"/>
</dbReference>